<keyword evidence="2" id="KW-1185">Reference proteome</keyword>
<dbReference type="EMBL" id="CT868585">
    <property type="protein sequence ID" value="CAK86635.1"/>
    <property type="molecule type" value="Genomic_DNA"/>
</dbReference>
<protein>
    <submittedName>
        <fullName evidence="1">Uncharacterized protein</fullName>
    </submittedName>
</protein>
<dbReference type="GeneID" id="5039817"/>
<dbReference type="Proteomes" id="UP000000600">
    <property type="component" value="Unassembled WGS sequence"/>
</dbReference>
<dbReference type="HOGENOM" id="CLU_1328599_0_0_1"/>
<dbReference type="KEGG" id="ptm:GSPATT00020307001"/>
<dbReference type="InParanoid" id="A0DUB8"/>
<accession>A0DUB8</accession>
<proteinExistence type="predicted"/>
<dbReference type="AlphaFoldDB" id="A0DUB8"/>
<reference evidence="1 2" key="1">
    <citation type="journal article" date="2006" name="Nature">
        <title>Global trends of whole-genome duplications revealed by the ciliate Paramecium tetraurelia.</title>
        <authorList>
            <consortium name="Genoscope"/>
            <person name="Aury J.-M."/>
            <person name="Jaillon O."/>
            <person name="Duret L."/>
            <person name="Noel B."/>
            <person name="Jubin C."/>
            <person name="Porcel B.M."/>
            <person name="Segurens B."/>
            <person name="Daubin V."/>
            <person name="Anthouard V."/>
            <person name="Aiach N."/>
            <person name="Arnaiz O."/>
            <person name="Billaut A."/>
            <person name="Beisson J."/>
            <person name="Blanc I."/>
            <person name="Bouhouche K."/>
            <person name="Camara F."/>
            <person name="Duharcourt S."/>
            <person name="Guigo R."/>
            <person name="Gogendeau D."/>
            <person name="Katinka M."/>
            <person name="Keller A.-M."/>
            <person name="Kissmehl R."/>
            <person name="Klotz C."/>
            <person name="Koll F."/>
            <person name="Le Moue A."/>
            <person name="Lepere C."/>
            <person name="Malinsky S."/>
            <person name="Nowacki M."/>
            <person name="Nowak J.K."/>
            <person name="Plattner H."/>
            <person name="Poulain J."/>
            <person name="Ruiz F."/>
            <person name="Serrano V."/>
            <person name="Zagulski M."/>
            <person name="Dessen P."/>
            <person name="Betermier M."/>
            <person name="Weissenbach J."/>
            <person name="Scarpelli C."/>
            <person name="Schachter V."/>
            <person name="Sperling L."/>
            <person name="Meyer E."/>
            <person name="Cohen J."/>
            <person name="Wincker P."/>
        </authorList>
    </citation>
    <scope>NUCLEOTIDE SEQUENCE [LARGE SCALE GENOMIC DNA]</scope>
    <source>
        <strain evidence="1 2">Stock d4-2</strain>
    </source>
</reference>
<evidence type="ECO:0000313" key="2">
    <source>
        <dbReference type="Proteomes" id="UP000000600"/>
    </source>
</evidence>
<sequence>MEFKFPIKNIYQESKEIQLNPLPNEQMIKLKIELTTIQINGSRILSPIFILEICRFTKILSRNLSPSTNPSQIQERNSLLIDKILEKVKLKKNIQNQKKLANLKILKIKQRKSNFKRGAQKDRITSQIIQRSSKIEVKQQQVIKQVKQNAKLSINHEYQKQLDSKYLRQYQNIKTIDGSEQFKAKIFNIHSRDLPIDYIIDSMMILE</sequence>
<dbReference type="RefSeq" id="XP_001454032.1">
    <property type="nucleotide sequence ID" value="XM_001453995.1"/>
</dbReference>
<evidence type="ECO:0000313" key="1">
    <source>
        <dbReference type="EMBL" id="CAK86635.1"/>
    </source>
</evidence>
<gene>
    <name evidence="1" type="ORF">GSPATT00020307001</name>
</gene>
<name>A0DUB8_PARTE</name>
<organism evidence="1 2">
    <name type="scientific">Paramecium tetraurelia</name>
    <dbReference type="NCBI Taxonomy" id="5888"/>
    <lineage>
        <taxon>Eukaryota</taxon>
        <taxon>Sar</taxon>
        <taxon>Alveolata</taxon>
        <taxon>Ciliophora</taxon>
        <taxon>Intramacronucleata</taxon>
        <taxon>Oligohymenophorea</taxon>
        <taxon>Peniculida</taxon>
        <taxon>Parameciidae</taxon>
        <taxon>Paramecium</taxon>
    </lineage>
</organism>